<dbReference type="Gene3D" id="1.10.510.10">
    <property type="entry name" value="Transferase(Phosphotransferase) domain 1"/>
    <property type="match status" value="1"/>
</dbReference>
<evidence type="ECO:0000313" key="2">
    <source>
        <dbReference type="Proteomes" id="UP000291084"/>
    </source>
</evidence>
<evidence type="ECO:0008006" key="3">
    <source>
        <dbReference type="Google" id="ProtNLM"/>
    </source>
</evidence>
<reference evidence="1 2" key="1">
    <citation type="journal article" date="2015" name="Sci. Rep.">
        <title>The power of single molecule real-time sequencing technology in the de novo assembly of a eukaryotic genome.</title>
        <authorList>
            <person name="Sakai H."/>
            <person name="Naito K."/>
            <person name="Ogiso-Tanaka E."/>
            <person name="Takahashi Y."/>
            <person name="Iseki K."/>
            <person name="Muto C."/>
            <person name="Satou K."/>
            <person name="Teruya K."/>
            <person name="Shiroma A."/>
            <person name="Shimoji M."/>
            <person name="Hirano T."/>
            <person name="Itoh T."/>
            <person name="Kaga A."/>
            <person name="Tomooka N."/>
        </authorList>
    </citation>
    <scope>NUCLEOTIDE SEQUENCE [LARGE SCALE GENOMIC DNA]</scope>
    <source>
        <strain evidence="2">cv. Shumari</strain>
    </source>
</reference>
<protein>
    <recommendedName>
        <fullName evidence="3">Serine-threonine/tyrosine-protein kinase catalytic domain-containing protein</fullName>
    </recommendedName>
</protein>
<dbReference type="GO" id="GO:0016020">
    <property type="term" value="C:membrane"/>
    <property type="evidence" value="ECO:0007669"/>
    <property type="project" value="TreeGrafter"/>
</dbReference>
<dbReference type="EMBL" id="AP015037">
    <property type="protein sequence ID" value="BAT84136.1"/>
    <property type="molecule type" value="Genomic_DNA"/>
</dbReference>
<dbReference type="Proteomes" id="UP000291084">
    <property type="component" value="Chromosome 4"/>
</dbReference>
<dbReference type="AlphaFoldDB" id="A0A0S3RU98"/>
<name>A0A0S3RU98_PHAAN</name>
<organism evidence="1 2">
    <name type="scientific">Vigna angularis var. angularis</name>
    <dbReference type="NCBI Taxonomy" id="157739"/>
    <lineage>
        <taxon>Eukaryota</taxon>
        <taxon>Viridiplantae</taxon>
        <taxon>Streptophyta</taxon>
        <taxon>Embryophyta</taxon>
        <taxon>Tracheophyta</taxon>
        <taxon>Spermatophyta</taxon>
        <taxon>Magnoliopsida</taxon>
        <taxon>eudicotyledons</taxon>
        <taxon>Gunneridae</taxon>
        <taxon>Pentapetalae</taxon>
        <taxon>rosids</taxon>
        <taxon>fabids</taxon>
        <taxon>Fabales</taxon>
        <taxon>Fabaceae</taxon>
        <taxon>Papilionoideae</taxon>
        <taxon>50 kb inversion clade</taxon>
        <taxon>NPAAA clade</taxon>
        <taxon>indigoferoid/millettioid clade</taxon>
        <taxon>Phaseoleae</taxon>
        <taxon>Vigna</taxon>
    </lineage>
</organism>
<keyword evidence="2" id="KW-1185">Reference proteome</keyword>
<dbReference type="InterPro" id="IPR011009">
    <property type="entry name" value="Kinase-like_dom_sf"/>
</dbReference>
<proteinExistence type="predicted"/>
<dbReference type="PANTHER" id="PTHR48055:SF55">
    <property type="entry name" value="PROTEIN KINASE DOMAIN-CONTAINING PROTEIN"/>
    <property type="match status" value="1"/>
</dbReference>
<sequence length="135" mass="14902">MGGKPSTLGDIYSYGILLLEIFTGKRPTDEAFEGGTGIQQFVAMALSNNVMDIVDPSLVCEQDFDEESEESECEEKAIRRKNEIEGMAKGLIEDCFVSLMQIGMSCSANAPDERMPITVVINKLHTIRNVYTDKA</sequence>
<accession>A0A0S3RU98</accession>
<dbReference type="InterPro" id="IPR051564">
    <property type="entry name" value="LRR_receptor-like_kinase"/>
</dbReference>
<dbReference type="PANTHER" id="PTHR48055">
    <property type="entry name" value="LEUCINE-RICH REPEAT RECEPTOR PROTEIN KINASE EMS1"/>
    <property type="match status" value="1"/>
</dbReference>
<dbReference type="SUPFAM" id="SSF56112">
    <property type="entry name" value="Protein kinase-like (PK-like)"/>
    <property type="match status" value="1"/>
</dbReference>
<gene>
    <name evidence="1" type="primary">Vigan.04G141700</name>
    <name evidence="1" type="ORF">VIGAN_04141700</name>
</gene>
<evidence type="ECO:0000313" key="1">
    <source>
        <dbReference type="EMBL" id="BAT84136.1"/>
    </source>
</evidence>